<dbReference type="AlphaFoldDB" id="A0A646HPQ1"/>
<evidence type="ECO:0000313" key="2">
    <source>
        <dbReference type="Proteomes" id="UP000420635"/>
    </source>
</evidence>
<organism evidence="1 2">
    <name type="scientific">Segatella copri</name>
    <dbReference type="NCBI Taxonomy" id="165179"/>
    <lineage>
        <taxon>Bacteria</taxon>
        <taxon>Pseudomonadati</taxon>
        <taxon>Bacteroidota</taxon>
        <taxon>Bacteroidia</taxon>
        <taxon>Bacteroidales</taxon>
        <taxon>Prevotellaceae</taxon>
        <taxon>Segatella</taxon>
    </lineage>
</organism>
<gene>
    <name evidence="1" type="ORF">F7D59_01480</name>
</gene>
<dbReference type="RefSeq" id="WP_153114092.1">
    <property type="nucleotide sequence ID" value="NZ_VZAS01000183.1"/>
</dbReference>
<protein>
    <submittedName>
        <fullName evidence="1">Uncharacterized protein</fullName>
    </submittedName>
</protein>
<dbReference type="Proteomes" id="UP000420635">
    <property type="component" value="Unassembled WGS sequence"/>
</dbReference>
<comment type="caution">
    <text evidence="1">The sequence shown here is derived from an EMBL/GenBank/DDBJ whole genome shotgun (WGS) entry which is preliminary data.</text>
</comment>
<proteinExistence type="predicted"/>
<accession>A0A646HPQ1</accession>
<sequence>MKQKKTDISLEEKARRANGLSRSCSKCNHFPCSEVFSRLCSEAFIEGFKKGYQKHGKELSK</sequence>
<evidence type="ECO:0000313" key="1">
    <source>
        <dbReference type="EMBL" id="MQN88573.1"/>
    </source>
</evidence>
<name>A0A646HPQ1_9BACT</name>
<reference evidence="2" key="1">
    <citation type="submission" date="2019-09" db="EMBL/GenBank/DDBJ databases">
        <title>Distinct polysaccharide growth profiles of human intestinal Prevotella copri isolates.</title>
        <authorList>
            <person name="Fehlner-Peach H."/>
            <person name="Magnabosco C."/>
            <person name="Raghavan V."/>
            <person name="Scher J.U."/>
            <person name="Tett A."/>
            <person name="Cox L.M."/>
            <person name="Gottsegen C."/>
            <person name="Watters A."/>
            <person name="Wiltshire- Gordon J.D."/>
            <person name="Segata N."/>
            <person name="Bonneau R."/>
            <person name="Littman D.R."/>
        </authorList>
    </citation>
    <scope>NUCLEOTIDE SEQUENCE [LARGE SCALE GENOMIC DNA]</scope>
    <source>
        <strain evidence="2">iP54</strain>
    </source>
</reference>
<dbReference type="EMBL" id="VZBQ01000011">
    <property type="protein sequence ID" value="MQN88573.1"/>
    <property type="molecule type" value="Genomic_DNA"/>
</dbReference>